<organism evidence="1 2">
    <name type="scientific">Heyndrickxia coagulans</name>
    <name type="common">Weizmannia coagulans</name>
    <dbReference type="NCBI Taxonomy" id="1398"/>
    <lineage>
        <taxon>Bacteria</taxon>
        <taxon>Bacillati</taxon>
        <taxon>Bacillota</taxon>
        <taxon>Bacilli</taxon>
        <taxon>Bacillales</taxon>
        <taxon>Bacillaceae</taxon>
        <taxon>Heyndrickxia</taxon>
    </lineage>
</organism>
<dbReference type="EMBL" id="LRPN01000026">
    <property type="protein sequence ID" value="KWZ84789.1"/>
    <property type="molecule type" value="Genomic_DNA"/>
</dbReference>
<proteinExistence type="predicted"/>
<evidence type="ECO:0000313" key="2">
    <source>
        <dbReference type="Proteomes" id="UP000070376"/>
    </source>
</evidence>
<dbReference type="Proteomes" id="UP000070376">
    <property type="component" value="Unassembled WGS sequence"/>
</dbReference>
<sequence>MFKWLSGHLMINKKRQRKFPLFQFYSISYYNALPFIRKRTTM</sequence>
<dbReference type="PATRIC" id="fig|1398.22.peg.708"/>
<reference evidence="2" key="1">
    <citation type="submission" date="2016-01" db="EMBL/GenBank/DDBJ databases">
        <authorList>
            <person name="Mitreva M."/>
            <person name="Pepin K.H."/>
            <person name="Mihindukulasuriya K.A."/>
            <person name="Fulton R."/>
            <person name="Fronick C."/>
            <person name="O'Laughlin M."/>
            <person name="Miner T."/>
            <person name="Herter B."/>
            <person name="Rosa B.A."/>
            <person name="Cordes M."/>
            <person name="Tomlinson C."/>
            <person name="Wollam A."/>
            <person name="Palsikar V.B."/>
            <person name="Mardis E.R."/>
            <person name="Wilson R.K."/>
        </authorList>
    </citation>
    <scope>NUCLEOTIDE SEQUENCE [LARGE SCALE GENOMIC DNA]</scope>
    <source>
        <strain evidence="2">GED7749B</strain>
    </source>
</reference>
<dbReference type="AlphaFoldDB" id="A0A133KYN7"/>
<comment type="caution">
    <text evidence="1">The sequence shown here is derived from an EMBL/GenBank/DDBJ whole genome shotgun (WGS) entry which is preliminary data.</text>
</comment>
<gene>
    <name evidence="1" type="ORF">HMPREF3213_00707</name>
</gene>
<protein>
    <submittedName>
        <fullName evidence="1">Uncharacterized protein</fullName>
    </submittedName>
</protein>
<name>A0A133KYN7_HEYCO</name>
<accession>A0A133KYN7</accession>
<evidence type="ECO:0000313" key="1">
    <source>
        <dbReference type="EMBL" id="KWZ84789.1"/>
    </source>
</evidence>